<dbReference type="OrthoDB" id="2147163at2759"/>
<dbReference type="EC" id="1.1.1.169" evidence="4"/>
<dbReference type="InterPro" id="IPR036291">
    <property type="entry name" value="NAD(P)-bd_dom_sf"/>
</dbReference>
<dbReference type="SUPFAM" id="SSF51735">
    <property type="entry name" value="NAD(P)-binding Rossmann-fold domains"/>
    <property type="match status" value="1"/>
</dbReference>
<evidence type="ECO:0000256" key="2">
    <source>
        <dbReference type="ARBA" id="ARBA00022857"/>
    </source>
</evidence>
<feature type="domain" description="Ketopantoate reductase C-terminal" evidence="6">
    <location>
        <begin position="195"/>
        <end position="322"/>
    </location>
</feature>
<evidence type="ECO:0000256" key="1">
    <source>
        <dbReference type="ARBA" id="ARBA00007870"/>
    </source>
</evidence>
<dbReference type="SUPFAM" id="SSF48179">
    <property type="entry name" value="6-phosphogluconate dehydrogenase C-terminal domain-like"/>
    <property type="match status" value="1"/>
</dbReference>
<comment type="function">
    <text evidence="4">Catalyzes the NADPH-dependent reduction of ketopantoate into pantoic acid.</text>
</comment>
<dbReference type="PANTHER" id="PTHR21708:SF30">
    <property type="entry name" value="2-DEHYDROPANTOATE 2-REDUCTASE-RELATED"/>
    <property type="match status" value="1"/>
</dbReference>
<name>A0A0N0NHR3_9EURO</name>
<dbReference type="InterPro" id="IPR051402">
    <property type="entry name" value="KPR-Related"/>
</dbReference>
<dbReference type="EMBL" id="LFJN01000056">
    <property type="protein sequence ID" value="KPI34569.1"/>
    <property type="molecule type" value="Genomic_DNA"/>
</dbReference>
<evidence type="ECO:0000256" key="4">
    <source>
        <dbReference type="RuleBase" id="RU362068"/>
    </source>
</evidence>
<feature type="domain" description="Ketopantoate reductase N-terminal" evidence="5">
    <location>
        <begin position="11"/>
        <end position="152"/>
    </location>
</feature>
<dbReference type="Proteomes" id="UP000038010">
    <property type="component" value="Unassembled WGS sequence"/>
</dbReference>
<accession>A0A0N0NHR3</accession>
<dbReference type="GO" id="GO:0005737">
    <property type="term" value="C:cytoplasm"/>
    <property type="evidence" value="ECO:0007669"/>
    <property type="project" value="TreeGrafter"/>
</dbReference>
<comment type="catalytic activity">
    <reaction evidence="4">
        <text>(R)-pantoate + NADP(+) = 2-dehydropantoate + NADPH + H(+)</text>
        <dbReference type="Rhea" id="RHEA:16233"/>
        <dbReference type="ChEBI" id="CHEBI:11561"/>
        <dbReference type="ChEBI" id="CHEBI:15378"/>
        <dbReference type="ChEBI" id="CHEBI:15980"/>
        <dbReference type="ChEBI" id="CHEBI:57783"/>
        <dbReference type="ChEBI" id="CHEBI:58349"/>
        <dbReference type="EC" id="1.1.1.169"/>
    </reaction>
</comment>
<dbReference type="PANTHER" id="PTHR21708">
    <property type="entry name" value="PROBABLE 2-DEHYDROPANTOATE 2-REDUCTASE"/>
    <property type="match status" value="1"/>
</dbReference>
<keyword evidence="2 4" id="KW-0521">NADP</keyword>
<dbReference type="STRING" id="1664694.A0A0N0NHR3"/>
<sequence length="336" mass="36321">MASGRPPPNVLLFGTGSVGAVYLYELLAAGCKVTAVCRSNYGQVAEHGFRLTSVRHGNQQYRPTQVVQTIYECQDEVFDYILICSKAFPGSVPSLAELLQPALQNRPDTVIVMAQNGIMLEDELAQAYPDNVLLSGVVYLPATQTAPGVIEYPEMLNLLELGTYPADATAPAQAKAHDFAELIRRGGGASEVHDNIQTARWTKLVMNATWNPICALSLCTDGEFLLSSELAFDLVWKNALEVISLAKALGVPGVTEDAARSKLKIAIDRSKNGTGRANSMLQDVRQNRPFEVEAILGNMVRLAKLHGVDVPRLETLYALLKGRLAAQMIAAAGKTP</sequence>
<dbReference type="GeneID" id="28731918"/>
<dbReference type="InterPro" id="IPR003710">
    <property type="entry name" value="ApbA"/>
</dbReference>
<evidence type="ECO:0000313" key="7">
    <source>
        <dbReference type="EMBL" id="KPI34569.1"/>
    </source>
</evidence>
<evidence type="ECO:0000313" key="8">
    <source>
        <dbReference type="Proteomes" id="UP000038010"/>
    </source>
</evidence>
<comment type="caution">
    <text evidence="7">The sequence shown here is derived from an EMBL/GenBank/DDBJ whole genome shotgun (WGS) entry which is preliminary data.</text>
</comment>
<keyword evidence="8" id="KW-1185">Reference proteome</keyword>
<dbReference type="Pfam" id="PF08546">
    <property type="entry name" value="ApbA_C"/>
    <property type="match status" value="1"/>
</dbReference>
<dbReference type="Gene3D" id="3.40.50.720">
    <property type="entry name" value="NAD(P)-binding Rossmann-like Domain"/>
    <property type="match status" value="1"/>
</dbReference>
<gene>
    <name evidence="7" type="ORF">AB675_11210</name>
</gene>
<dbReference type="VEuPathDB" id="FungiDB:AB675_11210"/>
<dbReference type="Gene3D" id="1.10.1040.10">
    <property type="entry name" value="N-(1-d-carboxylethyl)-l-norvaline Dehydrogenase, domain 2"/>
    <property type="match status" value="1"/>
</dbReference>
<evidence type="ECO:0000256" key="3">
    <source>
        <dbReference type="ARBA" id="ARBA00023002"/>
    </source>
</evidence>
<dbReference type="Pfam" id="PF02558">
    <property type="entry name" value="ApbA"/>
    <property type="match status" value="1"/>
</dbReference>
<dbReference type="GO" id="GO:0008677">
    <property type="term" value="F:2-dehydropantoate 2-reductase activity"/>
    <property type="evidence" value="ECO:0007669"/>
    <property type="project" value="UniProtKB-EC"/>
</dbReference>
<protein>
    <recommendedName>
        <fullName evidence="4">2-dehydropantoate 2-reductase</fullName>
        <ecNumber evidence="4">1.1.1.169</ecNumber>
    </recommendedName>
    <alternativeName>
        <fullName evidence="4">Ketopantoate reductase</fullName>
    </alternativeName>
</protein>
<keyword evidence="3 4" id="KW-0560">Oxidoreductase</keyword>
<dbReference type="FunFam" id="1.10.1040.10:FF:000017">
    <property type="entry name" value="2-dehydropantoate 2-reductase"/>
    <property type="match status" value="1"/>
</dbReference>
<dbReference type="NCBIfam" id="TIGR00745">
    <property type="entry name" value="apbA_panE"/>
    <property type="match status" value="1"/>
</dbReference>
<dbReference type="InterPro" id="IPR008927">
    <property type="entry name" value="6-PGluconate_DH-like_C_sf"/>
</dbReference>
<dbReference type="AlphaFoldDB" id="A0A0N0NHR3"/>
<dbReference type="GO" id="GO:0015940">
    <property type="term" value="P:pantothenate biosynthetic process"/>
    <property type="evidence" value="ECO:0007669"/>
    <property type="project" value="InterPro"/>
</dbReference>
<dbReference type="RefSeq" id="XP_017994532.1">
    <property type="nucleotide sequence ID" value="XM_018140038.1"/>
</dbReference>
<evidence type="ECO:0000259" key="6">
    <source>
        <dbReference type="Pfam" id="PF08546"/>
    </source>
</evidence>
<proteinExistence type="inferred from homology"/>
<reference evidence="7 8" key="1">
    <citation type="submission" date="2015-06" db="EMBL/GenBank/DDBJ databases">
        <title>Draft genome of the ant-associated black yeast Phialophora attae CBS 131958.</title>
        <authorList>
            <person name="Moreno L.F."/>
            <person name="Stielow B.J."/>
            <person name="de Hoog S."/>
            <person name="Vicente V.A."/>
            <person name="Weiss V.A."/>
            <person name="de Vries M."/>
            <person name="Cruz L.M."/>
            <person name="Souza E.M."/>
        </authorList>
    </citation>
    <scope>NUCLEOTIDE SEQUENCE [LARGE SCALE GENOMIC DNA]</scope>
    <source>
        <strain evidence="7 8">CBS 131958</strain>
    </source>
</reference>
<dbReference type="InterPro" id="IPR013752">
    <property type="entry name" value="KPA_reductase"/>
</dbReference>
<dbReference type="InterPro" id="IPR013332">
    <property type="entry name" value="KPR_N"/>
</dbReference>
<comment type="similarity">
    <text evidence="1 4">Belongs to the ketopantoate reductase family.</text>
</comment>
<organism evidence="7 8">
    <name type="scientific">Cyphellophora attinorum</name>
    <dbReference type="NCBI Taxonomy" id="1664694"/>
    <lineage>
        <taxon>Eukaryota</taxon>
        <taxon>Fungi</taxon>
        <taxon>Dikarya</taxon>
        <taxon>Ascomycota</taxon>
        <taxon>Pezizomycotina</taxon>
        <taxon>Eurotiomycetes</taxon>
        <taxon>Chaetothyriomycetidae</taxon>
        <taxon>Chaetothyriales</taxon>
        <taxon>Cyphellophoraceae</taxon>
        <taxon>Cyphellophora</taxon>
    </lineage>
</organism>
<dbReference type="InterPro" id="IPR013328">
    <property type="entry name" value="6PGD_dom2"/>
</dbReference>
<evidence type="ECO:0000259" key="5">
    <source>
        <dbReference type="Pfam" id="PF02558"/>
    </source>
</evidence>